<evidence type="ECO:0000256" key="1">
    <source>
        <dbReference type="ARBA" id="ARBA00023002"/>
    </source>
</evidence>
<accession>A0A842IBH6</accession>
<dbReference type="InterPro" id="IPR012349">
    <property type="entry name" value="Split_barrel_FMN-bd"/>
</dbReference>
<dbReference type="Gene3D" id="2.30.110.10">
    <property type="entry name" value="Electron Transport, Fmn-binding Protein, Chain A"/>
    <property type="match status" value="1"/>
</dbReference>
<comment type="caution">
    <text evidence="3">The sequence shown here is derived from an EMBL/GenBank/DDBJ whole genome shotgun (WGS) entry which is preliminary data.</text>
</comment>
<dbReference type="SMART" id="SM00903">
    <property type="entry name" value="Flavin_Reduct"/>
    <property type="match status" value="1"/>
</dbReference>
<protein>
    <submittedName>
        <fullName evidence="3">Flavin reductase family protein</fullName>
    </submittedName>
</protein>
<sequence>MEDLRARFLEGMSRAATFVAVATTDGEGGRAGVTISSLTSVSADGDQPSLLACIHHLSPATSAILKNRAFCANLLAEDQQEVSNLFAGRAGTDHATRFDRADWQAGEIGQPMLAGATAVFECRLATALLWETHHIIVGRVHSVRLSDSPTALLYGQRAYRRAVHLPEAKT</sequence>
<proteinExistence type="predicted"/>
<dbReference type="Proteomes" id="UP000555411">
    <property type="component" value="Unassembled WGS sequence"/>
</dbReference>
<dbReference type="InterPro" id="IPR002563">
    <property type="entry name" value="Flavin_Rdtase-like_dom"/>
</dbReference>
<feature type="domain" description="Flavin reductase like" evidence="2">
    <location>
        <begin position="12"/>
        <end position="161"/>
    </location>
</feature>
<keyword evidence="1" id="KW-0560">Oxidoreductase</keyword>
<evidence type="ECO:0000259" key="2">
    <source>
        <dbReference type="SMART" id="SM00903"/>
    </source>
</evidence>
<dbReference type="EMBL" id="JACLQD010000004">
    <property type="protein sequence ID" value="MBC2836707.1"/>
    <property type="molecule type" value="Genomic_DNA"/>
</dbReference>
<dbReference type="AlphaFoldDB" id="A0A842IBH6"/>
<dbReference type="InterPro" id="IPR050268">
    <property type="entry name" value="NADH-dep_flavin_reductase"/>
</dbReference>
<reference evidence="3 4" key="1">
    <citation type="journal article" date="2017" name="Int. J. Syst. Evol. Microbiol.">
        <title>Gemmobacter straminiformis sp. nov., isolated from an artificial fountain.</title>
        <authorList>
            <person name="Kang J.Y."/>
            <person name="Kim M.J."/>
            <person name="Chun J."/>
            <person name="Son K.P."/>
            <person name="Jahng K.Y."/>
        </authorList>
    </citation>
    <scope>NUCLEOTIDE SEQUENCE [LARGE SCALE GENOMIC DNA]</scope>
    <source>
        <strain evidence="3 4">CAM-8</strain>
    </source>
</reference>
<dbReference type="GO" id="GO:0042602">
    <property type="term" value="F:riboflavin reductase (NADPH) activity"/>
    <property type="evidence" value="ECO:0007669"/>
    <property type="project" value="TreeGrafter"/>
</dbReference>
<dbReference type="GO" id="GO:0010181">
    <property type="term" value="F:FMN binding"/>
    <property type="evidence" value="ECO:0007669"/>
    <property type="project" value="InterPro"/>
</dbReference>
<gene>
    <name evidence="3" type="ORF">H7F16_14395</name>
</gene>
<dbReference type="PANTHER" id="PTHR30466:SF1">
    <property type="entry name" value="FMN REDUCTASE (NADH) RUTF"/>
    <property type="match status" value="1"/>
</dbReference>
<dbReference type="SUPFAM" id="SSF50475">
    <property type="entry name" value="FMN-binding split barrel"/>
    <property type="match status" value="1"/>
</dbReference>
<dbReference type="Pfam" id="PF01613">
    <property type="entry name" value="Flavin_Reduct"/>
    <property type="match status" value="1"/>
</dbReference>
<dbReference type="RefSeq" id="WP_185798320.1">
    <property type="nucleotide sequence ID" value="NZ_JACLQD010000004.1"/>
</dbReference>
<organism evidence="3 4">
    <name type="scientific">Paragemmobacter straminiformis</name>
    <dbReference type="NCBI Taxonomy" id="2045119"/>
    <lineage>
        <taxon>Bacteria</taxon>
        <taxon>Pseudomonadati</taxon>
        <taxon>Pseudomonadota</taxon>
        <taxon>Alphaproteobacteria</taxon>
        <taxon>Rhodobacterales</taxon>
        <taxon>Paracoccaceae</taxon>
        <taxon>Paragemmobacter</taxon>
    </lineage>
</organism>
<evidence type="ECO:0000313" key="3">
    <source>
        <dbReference type="EMBL" id="MBC2836707.1"/>
    </source>
</evidence>
<name>A0A842IBH6_9RHOB</name>
<dbReference type="PANTHER" id="PTHR30466">
    <property type="entry name" value="FLAVIN REDUCTASE"/>
    <property type="match status" value="1"/>
</dbReference>
<evidence type="ECO:0000313" key="4">
    <source>
        <dbReference type="Proteomes" id="UP000555411"/>
    </source>
</evidence>
<keyword evidence="4" id="KW-1185">Reference proteome</keyword>